<proteinExistence type="predicted"/>
<dbReference type="OrthoDB" id="9809586at2"/>
<evidence type="ECO:0000313" key="3">
    <source>
        <dbReference type="Proteomes" id="UP000266177"/>
    </source>
</evidence>
<comment type="caution">
    <text evidence="2">The sequence shown here is derived from an EMBL/GenBank/DDBJ whole genome shotgun (WGS) entry which is preliminary data.</text>
</comment>
<name>A0A3A3GKT3_PANTH</name>
<dbReference type="InterPro" id="IPR036291">
    <property type="entry name" value="NAD(P)-bd_dom_sf"/>
</dbReference>
<evidence type="ECO:0000259" key="1">
    <source>
        <dbReference type="Pfam" id="PF01370"/>
    </source>
</evidence>
<sequence>MLGGTRFFGKKLVHKLLDSGAEVTIATRGVTPDPFGDRVLRVQADRKDRDSLQAAIGEQVWDAVYDNICYTPREALMACELFVGKVKNYIFTSTLSVYGCASAAHPEANFDPHRYPYEMDPESEVDYGEGKRQAEAVFFQRSDFPVHAVRFPIVLGEDDYTRRLHFHVDRIRQGEPIGIPNREAKMSFISSDEAASFLYWLKDQTEAGPINACSNGELSLDRILAIVEEAVGRTAIVEPPAEGNRSPFGVPDHWYMDNRRAREAGFEFPEVTDWFIPLVRTLARN</sequence>
<dbReference type="Gene3D" id="3.40.50.720">
    <property type="entry name" value="NAD(P)-binding Rossmann-like Domain"/>
    <property type="match status" value="1"/>
</dbReference>
<dbReference type="InterPro" id="IPR001509">
    <property type="entry name" value="Epimerase_deHydtase"/>
</dbReference>
<evidence type="ECO:0000313" key="2">
    <source>
        <dbReference type="EMBL" id="RJG22969.1"/>
    </source>
</evidence>
<gene>
    <name evidence="2" type="ORF">DQX05_15600</name>
</gene>
<organism evidence="2 3">
    <name type="scientific">Paenibacillus thiaminolyticus</name>
    <name type="common">Bacillus thiaminolyticus</name>
    <dbReference type="NCBI Taxonomy" id="49283"/>
    <lineage>
        <taxon>Bacteria</taxon>
        <taxon>Bacillati</taxon>
        <taxon>Bacillota</taxon>
        <taxon>Bacilli</taxon>
        <taxon>Bacillales</taxon>
        <taxon>Paenibacillaceae</taxon>
        <taxon>Paenibacillus</taxon>
    </lineage>
</organism>
<dbReference type="Proteomes" id="UP000266177">
    <property type="component" value="Unassembled WGS sequence"/>
</dbReference>
<feature type="domain" description="NAD-dependent epimerase/dehydratase" evidence="1">
    <location>
        <begin position="2"/>
        <end position="65"/>
    </location>
</feature>
<accession>A0A3A3GKT3</accession>
<dbReference type="AlphaFoldDB" id="A0A3A3GKT3"/>
<dbReference type="SUPFAM" id="SSF51735">
    <property type="entry name" value="NAD(P)-binding Rossmann-fold domains"/>
    <property type="match status" value="1"/>
</dbReference>
<reference evidence="2 3" key="1">
    <citation type="submission" date="2018-09" db="EMBL/GenBank/DDBJ databases">
        <title>Paenibacillus SK2017-BO5.</title>
        <authorList>
            <person name="Piskunova J.V."/>
            <person name="Dubiley S.A."/>
            <person name="Severinov K.V."/>
        </authorList>
    </citation>
    <scope>NUCLEOTIDE SEQUENCE [LARGE SCALE GENOMIC DNA]</scope>
    <source>
        <strain evidence="2 3">BO5</strain>
    </source>
</reference>
<protein>
    <submittedName>
        <fullName evidence="2">NAD-dependent epimerase/dehydratase family protein</fullName>
    </submittedName>
</protein>
<dbReference type="Pfam" id="PF01370">
    <property type="entry name" value="Epimerase"/>
    <property type="match status" value="1"/>
</dbReference>
<dbReference type="EMBL" id="QYZD01000013">
    <property type="protein sequence ID" value="RJG22969.1"/>
    <property type="molecule type" value="Genomic_DNA"/>
</dbReference>